<keyword evidence="6 9" id="KW-0472">Membrane</keyword>
<keyword evidence="4" id="KW-0611">Plant defense</keyword>
<evidence type="ECO:0000256" key="1">
    <source>
        <dbReference type="ARBA" id="ARBA00004141"/>
    </source>
</evidence>
<comment type="similarity">
    <text evidence="2">Belongs to the MLO family.</text>
</comment>
<evidence type="ECO:0000256" key="2">
    <source>
        <dbReference type="ARBA" id="ARBA00006574"/>
    </source>
</evidence>
<keyword evidence="7" id="KW-0568">Pathogenesis-related protein</keyword>
<keyword evidence="5 9" id="KW-1133">Transmembrane helix</keyword>
<evidence type="ECO:0000313" key="11">
    <source>
        <dbReference type="Proteomes" id="UP001415857"/>
    </source>
</evidence>
<keyword evidence="11" id="KW-1185">Reference proteome</keyword>
<dbReference type="AlphaFoldDB" id="A0AAP0WV71"/>
<reference evidence="10 11" key="1">
    <citation type="journal article" date="2024" name="Plant J.">
        <title>Genome sequences and population genomics reveal climatic adaptation and genomic divergence between two closely related sweetgum species.</title>
        <authorList>
            <person name="Xu W.Q."/>
            <person name="Ren C.Q."/>
            <person name="Zhang X.Y."/>
            <person name="Comes H.P."/>
            <person name="Liu X.H."/>
            <person name="Li Y.G."/>
            <person name="Kettle C.J."/>
            <person name="Jalonen R."/>
            <person name="Gaisberger H."/>
            <person name="Ma Y.Z."/>
            <person name="Qiu Y.X."/>
        </authorList>
    </citation>
    <scope>NUCLEOTIDE SEQUENCE [LARGE SCALE GENOMIC DNA]</scope>
    <source>
        <strain evidence="10">Hangzhou</strain>
    </source>
</reference>
<feature type="transmembrane region" description="Helical" evidence="9">
    <location>
        <begin position="32"/>
        <end position="59"/>
    </location>
</feature>
<dbReference type="EMBL" id="JBBPBK010000008">
    <property type="protein sequence ID" value="KAK9280657.1"/>
    <property type="molecule type" value="Genomic_DNA"/>
</dbReference>
<organism evidence="10 11">
    <name type="scientific">Liquidambar formosana</name>
    <name type="common">Formosan gum</name>
    <dbReference type="NCBI Taxonomy" id="63359"/>
    <lineage>
        <taxon>Eukaryota</taxon>
        <taxon>Viridiplantae</taxon>
        <taxon>Streptophyta</taxon>
        <taxon>Embryophyta</taxon>
        <taxon>Tracheophyta</taxon>
        <taxon>Spermatophyta</taxon>
        <taxon>Magnoliopsida</taxon>
        <taxon>eudicotyledons</taxon>
        <taxon>Gunneridae</taxon>
        <taxon>Pentapetalae</taxon>
        <taxon>Saxifragales</taxon>
        <taxon>Altingiaceae</taxon>
        <taxon>Liquidambar</taxon>
    </lineage>
</organism>
<dbReference type="Proteomes" id="UP001415857">
    <property type="component" value="Unassembled WGS sequence"/>
</dbReference>
<dbReference type="InterPro" id="IPR004326">
    <property type="entry name" value="Mlo"/>
</dbReference>
<evidence type="ECO:0000256" key="6">
    <source>
        <dbReference type="ARBA" id="ARBA00023136"/>
    </source>
</evidence>
<evidence type="ECO:0000256" key="8">
    <source>
        <dbReference type="SAM" id="MobiDB-lite"/>
    </source>
</evidence>
<evidence type="ECO:0000256" key="5">
    <source>
        <dbReference type="ARBA" id="ARBA00022989"/>
    </source>
</evidence>
<proteinExistence type="inferred from homology"/>
<evidence type="ECO:0000256" key="7">
    <source>
        <dbReference type="ARBA" id="ARBA00023265"/>
    </source>
</evidence>
<dbReference type="Pfam" id="PF03094">
    <property type="entry name" value="Mlo"/>
    <property type="match status" value="1"/>
</dbReference>
<evidence type="ECO:0000256" key="9">
    <source>
        <dbReference type="SAM" id="Phobius"/>
    </source>
</evidence>
<gene>
    <name evidence="10" type="ORF">L1049_014354</name>
</gene>
<sequence>MALQLNDQHSVIRGAPLVKPNDNLFWFSDPKLVLILIQYTLFMNAFELAFFVWVTLQFGMKSCYHERLEIIIIRVVLAVTVQVLCSYITLPLYALVTQMGSQFKKAMLEEEVTNVLRQWHTGVREKRKKQQDVSQSLHDNSSTIRTNTATTSPDLSYSHPDRSPSFSTITVSPTEIVEDHQEIAQHEAAPARVAPNMVQIEMSEVTKPIS</sequence>
<evidence type="ECO:0000313" key="10">
    <source>
        <dbReference type="EMBL" id="KAK9280657.1"/>
    </source>
</evidence>
<comment type="caution">
    <text evidence="10">The sequence shown here is derived from an EMBL/GenBank/DDBJ whole genome shotgun (WGS) entry which is preliminary data.</text>
</comment>
<evidence type="ECO:0000256" key="4">
    <source>
        <dbReference type="ARBA" id="ARBA00022821"/>
    </source>
</evidence>
<dbReference type="PANTHER" id="PTHR31942:SF89">
    <property type="entry name" value="MLO-LIKE PROTEIN 3"/>
    <property type="match status" value="1"/>
</dbReference>
<accession>A0AAP0WV71</accession>
<feature type="compositionally biased region" description="Polar residues" evidence="8">
    <location>
        <begin position="132"/>
        <end position="155"/>
    </location>
</feature>
<protein>
    <recommendedName>
        <fullName evidence="12">MLO-like protein</fullName>
    </recommendedName>
</protein>
<feature type="transmembrane region" description="Helical" evidence="9">
    <location>
        <begin position="71"/>
        <end position="96"/>
    </location>
</feature>
<name>A0AAP0WV71_LIQFO</name>
<evidence type="ECO:0000256" key="3">
    <source>
        <dbReference type="ARBA" id="ARBA00022692"/>
    </source>
</evidence>
<dbReference type="PANTHER" id="PTHR31942">
    <property type="entry name" value="MLO-LIKE PROTEIN 1"/>
    <property type="match status" value="1"/>
</dbReference>
<keyword evidence="3 9" id="KW-0812">Transmembrane</keyword>
<comment type="subcellular location">
    <subcellularLocation>
        <location evidence="1">Membrane</location>
        <topology evidence="1">Multi-pass membrane protein</topology>
    </subcellularLocation>
</comment>
<feature type="region of interest" description="Disordered" evidence="8">
    <location>
        <begin position="126"/>
        <end position="168"/>
    </location>
</feature>
<dbReference type="GO" id="GO:0016020">
    <property type="term" value="C:membrane"/>
    <property type="evidence" value="ECO:0007669"/>
    <property type="project" value="UniProtKB-SubCell"/>
</dbReference>
<dbReference type="GO" id="GO:0006952">
    <property type="term" value="P:defense response"/>
    <property type="evidence" value="ECO:0007669"/>
    <property type="project" value="UniProtKB-KW"/>
</dbReference>
<evidence type="ECO:0008006" key="12">
    <source>
        <dbReference type="Google" id="ProtNLM"/>
    </source>
</evidence>